<gene>
    <name evidence="7" type="ORF">JFN91_21235</name>
</gene>
<dbReference type="Pfam" id="PF00015">
    <property type="entry name" value="MCPsignal"/>
    <property type="match status" value="1"/>
</dbReference>
<comment type="caution">
    <text evidence="7">The sequence shown here is derived from an EMBL/GenBank/DDBJ whole genome shotgun (WGS) entry which is preliminary data.</text>
</comment>
<feature type="domain" description="Methyl-accepting transducer" evidence="5">
    <location>
        <begin position="269"/>
        <end position="505"/>
    </location>
</feature>
<proteinExistence type="inferred from homology"/>
<evidence type="ECO:0000313" key="8">
    <source>
        <dbReference type="Proteomes" id="UP000614714"/>
    </source>
</evidence>
<dbReference type="InterPro" id="IPR047347">
    <property type="entry name" value="YvaQ-like_sensor"/>
</dbReference>
<keyword evidence="4" id="KW-1133">Transmembrane helix</keyword>
<keyword evidence="4" id="KW-0472">Membrane</keyword>
<dbReference type="Pfam" id="PF00672">
    <property type="entry name" value="HAMP"/>
    <property type="match status" value="1"/>
</dbReference>
<feature type="domain" description="HAMP" evidence="6">
    <location>
        <begin position="212"/>
        <end position="264"/>
    </location>
</feature>
<reference evidence="7 8" key="1">
    <citation type="submission" date="2020-12" db="EMBL/GenBank/DDBJ databases">
        <title>Geomonas sp. Red421, isolated from paddy soil.</title>
        <authorList>
            <person name="Xu Z."/>
            <person name="Zhang Z."/>
            <person name="Masuda Y."/>
            <person name="Itoh H."/>
            <person name="Senoo K."/>
        </authorList>
    </citation>
    <scope>NUCLEOTIDE SEQUENCE [LARGE SCALE GENOMIC DNA]</scope>
    <source>
        <strain evidence="7 8">Red421</strain>
    </source>
</reference>
<keyword evidence="8" id="KW-1185">Reference proteome</keyword>
<evidence type="ECO:0000256" key="2">
    <source>
        <dbReference type="ARBA" id="ARBA00029447"/>
    </source>
</evidence>
<dbReference type="CDD" id="cd19411">
    <property type="entry name" value="MCP2201-like_sensor"/>
    <property type="match status" value="1"/>
</dbReference>
<sequence length="541" mass="57479">MTLSGVKLRTRLGIAFAVVVVLMTVVGGYSISRMAAFDGKVRTLIEDKWPKTVALNDLKAQVNVVARGLRNMVILQDPKEVQKEEKRIGECLQAADKRIEELKKAAHSDAGKAALKDLVQAKEAYQEAQHHVIATIREGDKEKAGQELIGAMRKAQSAYFGAMDKMLSHQDKEMVRVGEESKQMINQARMVVIGLLVLAVILSALLAMMIVHSITAPVAELIAANDRLADNDLTVTITLSGNDELGHLADSARKVVANLREMLGRVSESSSEIASASQQLRATAEQIATGAEELASQTGSVAVASEEMAATSGDIAQNCVRAAEASRQSSASAAQGGHVVQETIAGMVRIADRVKDSAGTVESLGARSEQIGDIIATIEDIADQTNLLALNAAIEAARAGEQGRGFAVVADEVRALAERTTRATKEIGNMIKAIQDETKAAVGAMEEGVAEVEKGTQSSQQSGEALQMILQQIGEVTMQVNQIATAAEEQTATTSEITMNVQQVTDVVQHTARGANETAAAASQLAHSAQSLESLVRQFRL</sequence>
<dbReference type="Gene3D" id="1.10.287.950">
    <property type="entry name" value="Methyl-accepting chemotaxis protein"/>
    <property type="match status" value="1"/>
</dbReference>
<dbReference type="InterPro" id="IPR004089">
    <property type="entry name" value="MCPsignal_dom"/>
</dbReference>
<dbReference type="SMART" id="SM00304">
    <property type="entry name" value="HAMP"/>
    <property type="match status" value="1"/>
</dbReference>
<dbReference type="Pfam" id="PF12729">
    <property type="entry name" value="4HB_MCP_1"/>
    <property type="match status" value="1"/>
</dbReference>
<feature type="transmembrane region" description="Helical" evidence="4">
    <location>
        <begin position="12"/>
        <end position="32"/>
    </location>
</feature>
<feature type="transmembrane region" description="Helical" evidence="4">
    <location>
        <begin position="190"/>
        <end position="211"/>
    </location>
</feature>
<name>A0ABS0YLK5_9BACT</name>
<dbReference type="PANTHER" id="PTHR32089:SF112">
    <property type="entry name" value="LYSOZYME-LIKE PROTEIN-RELATED"/>
    <property type="match status" value="1"/>
</dbReference>
<organism evidence="7 8">
    <name type="scientific">Geomonas anaerohicana</name>
    <dbReference type="NCBI Taxonomy" id="2798583"/>
    <lineage>
        <taxon>Bacteria</taxon>
        <taxon>Pseudomonadati</taxon>
        <taxon>Thermodesulfobacteriota</taxon>
        <taxon>Desulfuromonadia</taxon>
        <taxon>Geobacterales</taxon>
        <taxon>Geobacteraceae</taxon>
        <taxon>Geomonas</taxon>
    </lineage>
</organism>
<accession>A0ABS0YLK5</accession>
<dbReference type="InterPro" id="IPR004090">
    <property type="entry name" value="Chemotax_Me-accpt_rcpt"/>
</dbReference>
<dbReference type="SMART" id="SM00283">
    <property type="entry name" value="MA"/>
    <property type="match status" value="1"/>
</dbReference>
<evidence type="ECO:0000313" key="7">
    <source>
        <dbReference type="EMBL" id="MBJ6752749.1"/>
    </source>
</evidence>
<comment type="similarity">
    <text evidence="2">Belongs to the methyl-accepting chemotaxis (MCP) protein family.</text>
</comment>
<evidence type="ECO:0000256" key="3">
    <source>
        <dbReference type="PROSITE-ProRule" id="PRU00284"/>
    </source>
</evidence>
<dbReference type="PROSITE" id="PS50111">
    <property type="entry name" value="CHEMOTAXIS_TRANSDUC_2"/>
    <property type="match status" value="1"/>
</dbReference>
<dbReference type="InterPro" id="IPR003660">
    <property type="entry name" value="HAMP_dom"/>
</dbReference>
<dbReference type="InterPro" id="IPR024478">
    <property type="entry name" value="HlyB_4HB_MCP"/>
</dbReference>
<evidence type="ECO:0000256" key="4">
    <source>
        <dbReference type="SAM" id="Phobius"/>
    </source>
</evidence>
<dbReference type="Proteomes" id="UP000614714">
    <property type="component" value="Unassembled WGS sequence"/>
</dbReference>
<dbReference type="EMBL" id="JAEMHL010000023">
    <property type="protein sequence ID" value="MBJ6752749.1"/>
    <property type="molecule type" value="Genomic_DNA"/>
</dbReference>
<dbReference type="CDD" id="cd06225">
    <property type="entry name" value="HAMP"/>
    <property type="match status" value="1"/>
</dbReference>
<protein>
    <submittedName>
        <fullName evidence="7">Methyl-accepting chemotaxis protein</fullName>
    </submittedName>
</protein>
<evidence type="ECO:0000256" key="1">
    <source>
        <dbReference type="ARBA" id="ARBA00023224"/>
    </source>
</evidence>
<dbReference type="RefSeq" id="WP_199391144.1">
    <property type="nucleotide sequence ID" value="NZ_JAEMHL010000023.1"/>
</dbReference>
<dbReference type="CDD" id="cd11386">
    <property type="entry name" value="MCP_signal"/>
    <property type="match status" value="1"/>
</dbReference>
<dbReference type="PROSITE" id="PS50885">
    <property type="entry name" value="HAMP"/>
    <property type="match status" value="1"/>
</dbReference>
<evidence type="ECO:0000259" key="6">
    <source>
        <dbReference type="PROSITE" id="PS50885"/>
    </source>
</evidence>
<dbReference type="PRINTS" id="PR00260">
    <property type="entry name" value="CHEMTRNSDUCR"/>
</dbReference>
<evidence type="ECO:0000259" key="5">
    <source>
        <dbReference type="PROSITE" id="PS50111"/>
    </source>
</evidence>
<keyword evidence="4" id="KW-0812">Transmembrane</keyword>
<keyword evidence="1 3" id="KW-0807">Transducer</keyword>
<dbReference type="SUPFAM" id="SSF58104">
    <property type="entry name" value="Methyl-accepting chemotaxis protein (MCP) signaling domain"/>
    <property type="match status" value="1"/>
</dbReference>
<dbReference type="PANTHER" id="PTHR32089">
    <property type="entry name" value="METHYL-ACCEPTING CHEMOTAXIS PROTEIN MCPB"/>
    <property type="match status" value="1"/>
</dbReference>